<proteinExistence type="predicted"/>
<evidence type="ECO:0000259" key="2">
    <source>
        <dbReference type="Pfam" id="PF01137"/>
    </source>
</evidence>
<feature type="transmembrane region" description="Helical" evidence="1">
    <location>
        <begin position="86"/>
        <end position="108"/>
    </location>
</feature>
<reference evidence="3" key="1">
    <citation type="journal article" date="2014" name="Front. Microbiol.">
        <title>High frequency of phylogenetically diverse reductive dehalogenase-homologous genes in deep subseafloor sedimentary metagenomes.</title>
        <authorList>
            <person name="Kawai M."/>
            <person name="Futagami T."/>
            <person name="Toyoda A."/>
            <person name="Takaki Y."/>
            <person name="Nishi S."/>
            <person name="Hori S."/>
            <person name="Arai W."/>
            <person name="Tsubouchi T."/>
            <person name="Morono Y."/>
            <person name="Uchiyama I."/>
            <person name="Ito T."/>
            <person name="Fujiyama A."/>
            <person name="Inagaki F."/>
            <person name="Takami H."/>
        </authorList>
    </citation>
    <scope>NUCLEOTIDE SEQUENCE</scope>
    <source>
        <strain evidence="3">Expedition CK06-06</strain>
    </source>
</reference>
<evidence type="ECO:0000313" key="3">
    <source>
        <dbReference type="EMBL" id="GAG62259.1"/>
    </source>
</evidence>
<gene>
    <name evidence="3" type="ORF">S01H4_12288</name>
</gene>
<dbReference type="InterPro" id="IPR000228">
    <property type="entry name" value="RNA3'_term_phos_cyc"/>
</dbReference>
<keyword evidence="1" id="KW-0812">Transmembrane</keyword>
<name>X0YZQ0_9ZZZZ</name>
<dbReference type="GO" id="GO:0006396">
    <property type="term" value="P:RNA processing"/>
    <property type="evidence" value="ECO:0007669"/>
    <property type="project" value="InterPro"/>
</dbReference>
<keyword evidence="1" id="KW-1133">Transmembrane helix</keyword>
<dbReference type="PANTHER" id="PTHR11096:SF0">
    <property type="entry name" value="RNA 3'-TERMINAL PHOSPHATE CYCLASE"/>
    <property type="match status" value="1"/>
</dbReference>
<dbReference type="SUPFAM" id="SSF55205">
    <property type="entry name" value="EPT/RTPC-like"/>
    <property type="match status" value="1"/>
</dbReference>
<protein>
    <recommendedName>
        <fullName evidence="2">RNA 3'-terminal phosphate cyclase domain-containing protein</fullName>
    </recommendedName>
</protein>
<dbReference type="GO" id="GO:0003963">
    <property type="term" value="F:RNA-3'-phosphate cyclase activity"/>
    <property type="evidence" value="ECO:0007669"/>
    <property type="project" value="TreeGrafter"/>
</dbReference>
<dbReference type="InterPro" id="IPR013792">
    <property type="entry name" value="RNA3'P_cycl/enolpyr_Trfase_a/b"/>
</dbReference>
<dbReference type="Gene3D" id="3.65.10.20">
    <property type="entry name" value="RNA 3'-terminal phosphate cyclase domain"/>
    <property type="match status" value="1"/>
</dbReference>
<comment type="caution">
    <text evidence="3">The sequence shown here is derived from an EMBL/GenBank/DDBJ whole genome shotgun (WGS) entry which is preliminary data.</text>
</comment>
<dbReference type="PANTHER" id="PTHR11096">
    <property type="entry name" value="RNA 3' TERMINAL PHOSPHATE CYCLASE"/>
    <property type="match status" value="1"/>
</dbReference>
<dbReference type="AlphaFoldDB" id="X0YZQ0"/>
<sequence length="111" mass="11722">MTFNLDCSIGEGGGAIIRISSALAAATDTDLNLFNIRSNRSNPGLRAQHIEAINAIKQFSGFISVDSNIGDKELVLTKKNAKSDKAFVKVGTAGSIGLVSQAVLFYAFSQN</sequence>
<dbReference type="InterPro" id="IPR037136">
    <property type="entry name" value="RNA3'_phos_cyclase_dom_sf"/>
</dbReference>
<dbReference type="Pfam" id="PF01137">
    <property type="entry name" value="RTC"/>
    <property type="match status" value="1"/>
</dbReference>
<evidence type="ECO:0000256" key="1">
    <source>
        <dbReference type="SAM" id="Phobius"/>
    </source>
</evidence>
<feature type="domain" description="RNA 3'-terminal phosphate cyclase" evidence="2">
    <location>
        <begin position="9"/>
        <end position="107"/>
    </location>
</feature>
<keyword evidence="1" id="KW-0472">Membrane</keyword>
<accession>X0YZQ0</accession>
<dbReference type="InterPro" id="IPR023797">
    <property type="entry name" value="RNA3'_phos_cyclase_dom"/>
</dbReference>
<dbReference type="EMBL" id="BART01005185">
    <property type="protein sequence ID" value="GAG62259.1"/>
    <property type="molecule type" value="Genomic_DNA"/>
</dbReference>
<organism evidence="3">
    <name type="scientific">marine sediment metagenome</name>
    <dbReference type="NCBI Taxonomy" id="412755"/>
    <lineage>
        <taxon>unclassified sequences</taxon>
        <taxon>metagenomes</taxon>
        <taxon>ecological metagenomes</taxon>
    </lineage>
</organism>